<dbReference type="EMBL" id="CABFVA020000119">
    <property type="protein sequence ID" value="VVM08125.1"/>
    <property type="molecule type" value="Genomic_DNA"/>
</dbReference>
<dbReference type="Pfam" id="PF07977">
    <property type="entry name" value="FabA"/>
    <property type="match status" value="1"/>
</dbReference>
<evidence type="ECO:0000313" key="3">
    <source>
        <dbReference type="Proteomes" id="UP000334923"/>
    </source>
</evidence>
<dbReference type="AlphaFoldDB" id="A0A5E6MJJ0"/>
<keyword evidence="1 2" id="KW-0456">Lyase</keyword>
<dbReference type="GO" id="GO:0019171">
    <property type="term" value="F:(3R)-hydroxyacyl-[acyl-carrier-protein] dehydratase activity"/>
    <property type="evidence" value="ECO:0007669"/>
    <property type="project" value="UniProtKB-EC"/>
</dbReference>
<name>A0A5E6MJJ0_9BACT</name>
<dbReference type="PANTHER" id="PTHR30272">
    <property type="entry name" value="3-HYDROXYACYL-[ACYL-CARRIER-PROTEIN] DEHYDRATASE"/>
    <property type="match status" value="1"/>
</dbReference>
<dbReference type="PANTHER" id="PTHR30272:SF1">
    <property type="entry name" value="3-HYDROXYACYL-[ACYL-CARRIER-PROTEIN] DEHYDRATASE"/>
    <property type="match status" value="1"/>
</dbReference>
<dbReference type="RefSeq" id="WP_142660952.1">
    <property type="nucleotide sequence ID" value="NZ_CABFVA020000119.1"/>
</dbReference>
<dbReference type="SUPFAM" id="SSF54637">
    <property type="entry name" value="Thioesterase/thiol ester dehydrase-isomerase"/>
    <property type="match status" value="1"/>
</dbReference>
<accession>A0A5E6MJJ0</accession>
<gene>
    <name evidence="2" type="primary">fabZ</name>
    <name evidence="2" type="ORF">MAMT_02122</name>
</gene>
<dbReference type="Gene3D" id="3.10.129.10">
    <property type="entry name" value="Hotdog Thioesterase"/>
    <property type="match status" value="1"/>
</dbReference>
<proteinExistence type="predicted"/>
<dbReference type="OrthoDB" id="9772788at2"/>
<evidence type="ECO:0000256" key="1">
    <source>
        <dbReference type="ARBA" id="ARBA00023239"/>
    </source>
</evidence>
<keyword evidence="3" id="KW-1185">Reference proteome</keyword>
<evidence type="ECO:0000313" key="2">
    <source>
        <dbReference type="EMBL" id="VVM08125.1"/>
    </source>
</evidence>
<dbReference type="Proteomes" id="UP000334923">
    <property type="component" value="Unassembled WGS sequence"/>
</dbReference>
<protein>
    <submittedName>
        <fullName evidence="2">3-hydroxyacyl-[acyl-carrier-protein] dehydratase</fullName>
        <ecNumber evidence="2">4.2.1.59</ecNumber>
    </submittedName>
</protein>
<organism evidence="2 3">
    <name type="scientific">Methylacidimicrobium tartarophylax</name>
    <dbReference type="NCBI Taxonomy" id="1041768"/>
    <lineage>
        <taxon>Bacteria</taxon>
        <taxon>Pseudomonadati</taxon>
        <taxon>Verrucomicrobiota</taxon>
        <taxon>Methylacidimicrobium</taxon>
    </lineage>
</organism>
<dbReference type="InterPro" id="IPR029069">
    <property type="entry name" value="HotDog_dom_sf"/>
</dbReference>
<dbReference type="EC" id="4.2.1.59" evidence="2"/>
<dbReference type="InterPro" id="IPR013114">
    <property type="entry name" value="FabA_FabZ"/>
</dbReference>
<sequence>MGDRGLLQAALASEAATRTFSSDQIERLLPQKPPFLFLDEAVVEERGVQASYLLRGEEDFFRGHFPGNPTTPAAIVFEALGQAGCLWLRAIGDKKVSGEILFASSDGARFFRKTCPGDRLALEVVVLRTLGRVATFAGKVSVRGEPVAQVKRLTLVLLEENGDGKKLAG</sequence>
<reference evidence="2 3" key="1">
    <citation type="submission" date="2019-09" db="EMBL/GenBank/DDBJ databases">
        <authorList>
            <person name="Cremers G."/>
        </authorList>
    </citation>
    <scope>NUCLEOTIDE SEQUENCE [LARGE SCALE GENOMIC DNA]</scope>
    <source>
        <strain evidence="2">4A</strain>
    </source>
</reference>